<keyword evidence="4" id="KW-1185">Reference proteome</keyword>
<dbReference type="Proteomes" id="UP000652430">
    <property type="component" value="Unassembled WGS sequence"/>
</dbReference>
<sequence length="222" mass="22505">MEAAVAGATAVVSCGVAGALDPALRAGDVVVGTLNHSRHPGPVPGSTVPQNLRPEHARHGGPRDEPGVTETGTGREFIGWLAHHLPEAHAGTIVGADTIIASAAEKSALYAQTGAIAVDMESHIAARVAARHGLPFAILRTISDTADHALPPAALVGMNPDGSVALGAILKSLAKNPAQLSALLRIGRDAGAAFRALGRALGALEAVGIGRLDLRELGLDMR</sequence>
<dbReference type="PANTHER" id="PTHR46832:SF1">
    <property type="entry name" value="5'-METHYLTHIOADENOSINE_S-ADENOSYLHOMOCYSTEINE NUCLEOSIDASE"/>
    <property type="match status" value="1"/>
</dbReference>
<evidence type="ECO:0000259" key="2">
    <source>
        <dbReference type="Pfam" id="PF01048"/>
    </source>
</evidence>
<dbReference type="InterPro" id="IPR035994">
    <property type="entry name" value="Nucleoside_phosphorylase_sf"/>
</dbReference>
<dbReference type="Pfam" id="PF01048">
    <property type="entry name" value="PNP_UDP_1"/>
    <property type="match status" value="1"/>
</dbReference>
<dbReference type="PANTHER" id="PTHR46832">
    <property type="entry name" value="5'-METHYLTHIOADENOSINE/S-ADENOSYLHOMOCYSTEINE NUCLEOSIDASE"/>
    <property type="match status" value="1"/>
</dbReference>
<dbReference type="SUPFAM" id="SSF53167">
    <property type="entry name" value="Purine and uridine phosphorylases"/>
    <property type="match status" value="1"/>
</dbReference>
<evidence type="ECO:0000313" key="4">
    <source>
        <dbReference type="Proteomes" id="UP000652430"/>
    </source>
</evidence>
<reference evidence="4" key="1">
    <citation type="journal article" date="2019" name="Int. J. Syst. Evol. Microbiol.">
        <title>The Global Catalogue of Microorganisms (GCM) 10K type strain sequencing project: providing services to taxonomists for standard genome sequencing and annotation.</title>
        <authorList>
            <consortium name="The Broad Institute Genomics Platform"/>
            <consortium name="The Broad Institute Genome Sequencing Center for Infectious Disease"/>
            <person name="Wu L."/>
            <person name="Ma J."/>
        </authorList>
    </citation>
    <scope>NUCLEOTIDE SEQUENCE [LARGE SCALE GENOMIC DNA]</scope>
    <source>
        <strain evidence="4">CGMCC 1.8957</strain>
    </source>
</reference>
<organism evidence="3 4">
    <name type="scientific">Sphingomonas glacialis</name>
    <dbReference type="NCBI Taxonomy" id="658225"/>
    <lineage>
        <taxon>Bacteria</taxon>
        <taxon>Pseudomonadati</taxon>
        <taxon>Pseudomonadota</taxon>
        <taxon>Alphaproteobacteria</taxon>
        <taxon>Sphingomonadales</taxon>
        <taxon>Sphingomonadaceae</taxon>
        <taxon>Sphingomonas</taxon>
    </lineage>
</organism>
<name>A0ABQ3LDM4_9SPHN</name>
<feature type="domain" description="Nucleoside phosphorylase" evidence="2">
    <location>
        <begin position="6"/>
        <end position="148"/>
    </location>
</feature>
<evidence type="ECO:0000256" key="1">
    <source>
        <dbReference type="SAM" id="MobiDB-lite"/>
    </source>
</evidence>
<dbReference type="InterPro" id="IPR000845">
    <property type="entry name" value="Nucleoside_phosphorylase_d"/>
</dbReference>
<comment type="caution">
    <text evidence="3">The sequence shown here is derived from an EMBL/GenBank/DDBJ whole genome shotgun (WGS) entry which is preliminary data.</text>
</comment>
<proteinExistence type="predicted"/>
<dbReference type="Gene3D" id="3.40.50.1580">
    <property type="entry name" value="Nucleoside phosphorylase domain"/>
    <property type="match status" value="1"/>
</dbReference>
<protein>
    <recommendedName>
        <fullName evidence="2">Nucleoside phosphorylase domain-containing protein</fullName>
    </recommendedName>
</protein>
<gene>
    <name evidence="3" type="ORF">GCM10008023_11790</name>
</gene>
<evidence type="ECO:0000313" key="3">
    <source>
        <dbReference type="EMBL" id="GHH12053.1"/>
    </source>
</evidence>
<dbReference type="EMBL" id="BNAQ01000001">
    <property type="protein sequence ID" value="GHH12053.1"/>
    <property type="molecule type" value="Genomic_DNA"/>
</dbReference>
<feature type="compositionally biased region" description="Basic and acidic residues" evidence="1">
    <location>
        <begin position="53"/>
        <end position="66"/>
    </location>
</feature>
<accession>A0ABQ3LDM4</accession>
<feature type="region of interest" description="Disordered" evidence="1">
    <location>
        <begin position="35"/>
        <end position="69"/>
    </location>
</feature>